<dbReference type="PROSITE" id="PS00134">
    <property type="entry name" value="TRYPSIN_HIS"/>
    <property type="match status" value="1"/>
</dbReference>
<accession>A0AAJ7DVY1</accession>
<dbReference type="GO" id="GO:0004252">
    <property type="term" value="F:serine-type endopeptidase activity"/>
    <property type="evidence" value="ECO:0007669"/>
    <property type="project" value="InterPro"/>
</dbReference>
<dbReference type="GO" id="GO:0006508">
    <property type="term" value="P:proteolysis"/>
    <property type="evidence" value="ECO:0007669"/>
    <property type="project" value="InterPro"/>
</dbReference>
<dbReference type="PANTHER" id="PTHR24260:SF136">
    <property type="entry name" value="GH08193P-RELATED"/>
    <property type="match status" value="1"/>
</dbReference>
<dbReference type="InterPro" id="IPR018114">
    <property type="entry name" value="TRYPSIN_HIS"/>
</dbReference>
<dbReference type="AlphaFoldDB" id="A0AAJ7DVY1"/>
<dbReference type="Proteomes" id="UP000695007">
    <property type="component" value="Unplaced"/>
</dbReference>
<dbReference type="KEGG" id="csol:105362613"/>
<proteinExistence type="predicted"/>
<keyword evidence="2" id="KW-1185">Reference proteome</keyword>
<dbReference type="InterPro" id="IPR009003">
    <property type="entry name" value="Peptidase_S1_PA"/>
</dbReference>
<feature type="domain" description="Peptidase S1" evidence="1">
    <location>
        <begin position="27"/>
        <end position="274"/>
    </location>
</feature>
<dbReference type="Pfam" id="PF00089">
    <property type="entry name" value="Trypsin"/>
    <property type="match status" value="1"/>
</dbReference>
<dbReference type="PANTHER" id="PTHR24260">
    <property type="match status" value="1"/>
</dbReference>
<dbReference type="RefSeq" id="XP_011498390.1">
    <property type="nucleotide sequence ID" value="XM_011500088.1"/>
</dbReference>
<sequence length="275" mass="30896">MQRELLIFLLQAIIFYNHHGFAISKALIGSNIRAAYDNEFPSVVCIVRNEVSPERYAEYLTCTGTLISRQHVITAAHCMDVFSQSVSLVVYGSVDVRHGRRLPVAWWISYMQWSTSIGLDIPPSAYIYSDISVIKLTSEVDRRINPSNLSPMAQNRLMGHTFVMAGCGEANHGMFPTNIERAEVTSISNRECEQRATEIQGWFVAISDSNFCSVADPFVLTSPGDSGGPLLHRNFIVAVNIGPYPDLHSNYHARQANYHVGIDHYRHYISVMLQE</sequence>
<reference evidence="3" key="1">
    <citation type="submission" date="2025-08" db="UniProtKB">
        <authorList>
            <consortium name="RefSeq"/>
        </authorList>
    </citation>
    <scope>IDENTIFICATION</scope>
</reference>
<evidence type="ECO:0000259" key="1">
    <source>
        <dbReference type="PROSITE" id="PS50240"/>
    </source>
</evidence>
<dbReference type="SMART" id="SM00020">
    <property type="entry name" value="Tryp_SPc"/>
    <property type="match status" value="1"/>
</dbReference>
<dbReference type="InterPro" id="IPR001314">
    <property type="entry name" value="Peptidase_S1A"/>
</dbReference>
<evidence type="ECO:0000313" key="3">
    <source>
        <dbReference type="RefSeq" id="XP_011498390.1"/>
    </source>
</evidence>
<dbReference type="SUPFAM" id="SSF50494">
    <property type="entry name" value="Trypsin-like serine proteases"/>
    <property type="match status" value="1"/>
</dbReference>
<protein>
    <submittedName>
        <fullName evidence="3">Trypsin alpha-like</fullName>
    </submittedName>
</protein>
<name>A0AAJ7DVY1_9HYME</name>
<dbReference type="GeneID" id="105362613"/>
<dbReference type="InterPro" id="IPR043504">
    <property type="entry name" value="Peptidase_S1_PA_chymotrypsin"/>
</dbReference>
<dbReference type="PROSITE" id="PS50240">
    <property type="entry name" value="TRYPSIN_DOM"/>
    <property type="match status" value="1"/>
</dbReference>
<dbReference type="Gene3D" id="2.40.10.10">
    <property type="entry name" value="Trypsin-like serine proteases"/>
    <property type="match status" value="1"/>
</dbReference>
<organism evidence="2 3">
    <name type="scientific">Ceratosolen solmsi marchali</name>
    <dbReference type="NCBI Taxonomy" id="326594"/>
    <lineage>
        <taxon>Eukaryota</taxon>
        <taxon>Metazoa</taxon>
        <taxon>Ecdysozoa</taxon>
        <taxon>Arthropoda</taxon>
        <taxon>Hexapoda</taxon>
        <taxon>Insecta</taxon>
        <taxon>Pterygota</taxon>
        <taxon>Neoptera</taxon>
        <taxon>Endopterygota</taxon>
        <taxon>Hymenoptera</taxon>
        <taxon>Apocrita</taxon>
        <taxon>Proctotrupomorpha</taxon>
        <taxon>Chalcidoidea</taxon>
        <taxon>Agaonidae</taxon>
        <taxon>Agaoninae</taxon>
        <taxon>Ceratosolen</taxon>
    </lineage>
</organism>
<dbReference type="PRINTS" id="PR00722">
    <property type="entry name" value="CHYMOTRYPSIN"/>
</dbReference>
<evidence type="ECO:0000313" key="2">
    <source>
        <dbReference type="Proteomes" id="UP000695007"/>
    </source>
</evidence>
<dbReference type="InterPro" id="IPR001254">
    <property type="entry name" value="Trypsin_dom"/>
</dbReference>
<gene>
    <name evidence="3" type="primary">LOC105362613</name>
</gene>
<dbReference type="InterPro" id="IPR051333">
    <property type="entry name" value="CLIP_Serine_Protease"/>
</dbReference>